<feature type="non-terminal residue" evidence="2">
    <location>
        <position position="189"/>
    </location>
</feature>
<evidence type="ECO:0000256" key="1">
    <source>
        <dbReference type="SAM" id="MobiDB-lite"/>
    </source>
</evidence>
<feature type="compositionally biased region" description="Basic residues" evidence="1">
    <location>
        <begin position="1"/>
        <end position="15"/>
    </location>
</feature>
<feature type="region of interest" description="Disordered" evidence="1">
    <location>
        <begin position="1"/>
        <end position="189"/>
    </location>
</feature>
<feature type="compositionally biased region" description="Basic residues" evidence="1">
    <location>
        <begin position="175"/>
        <end position="189"/>
    </location>
</feature>
<dbReference type="EMBL" id="CADCUM010000001">
    <property type="protein sequence ID" value="CAA9366110.1"/>
    <property type="molecule type" value="Genomic_DNA"/>
</dbReference>
<protein>
    <submittedName>
        <fullName evidence="2">Hemerythrin domain protein</fullName>
    </submittedName>
</protein>
<feature type="compositionally biased region" description="Basic residues" evidence="1">
    <location>
        <begin position="95"/>
        <end position="111"/>
    </location>
</feature>
<reference evidence="2" key="1">
    <citation type="submission" date="2020-02" db="EMBL/GenBank/DDBJ databases">
        <authorList>
            <person name="Meier V. D."/>
        </authorList>
    </citation>
    <scope>NUCLEOTIDE SEQUENCE</scope>
    <source>
        <strain evidence="2">AVDCRST_MAG32</strain>
    </source>
</reference>
<proteinExistence type="predicted"/>
<dbReference type="AlphaFoldDB" id="A0A6J4MSQ1"/>
<feature type="compositionally biased region" description="Gly residues" evidence="1">
    <location>
        <begin position="44"/>
        <end position="54"/>
    </location>
</feature>
<gene>
    <name evidence="2" type="ORF">AVDCRST_MAG32-55</name>
</gene>
<name>A0A6J4MSQ1_9ACTN</name>
<evidence type="ECO:0000313" key="2">
    <source>
        <dbReference type="EMBL" id="CAA9366110.1"/>
    </source>
</evidence>
<accession>A0A6J4MSQ1</accession>
<feature type="non-terminal residue" evidence="2">
    <location>
        <position position="1"/>
    </location>
</feature>
<organism evidence="2">
    <name type="scientific">uncultured Nocardioides sp</name>
    <dbReference type="NCBI Taxonomy" id="198441"/>
    <lineage>
        <taxon>Bacteria</taxon>
        <taxon>Bacillati</taxon>
        <taxon>Actinomycetota</taxon>
        <taxon>Actinomycetes</taxon>
        <taxon>Propionibacteriales</taxon>
        <taxon>Nocardioidaceae</taxon>
        <taxon>Nocardioides</taxon>
        <taxon>environmental samples</taxon>
    </lineage>
</organism>
<sequence>DLHRPRQARPGRRHRPDPGRPPSFRGVAARPAGQHVRPRRRTQGTGGAARGPRGGRGEARLPQAAAQGRDHRARGGARGGGARRGARGDAQGPRAPRHRLGGVRGRGRGPRHSPQPPPHRGGADDPQPRARRGRRGVPGVPGRGVPHRAQPSARRRLREHRERPPDRVAGAARGPPRRGRLRRGRLRGV</sequence>